<organism evidence="1 2">
    <name type="scientific">Cryobacterium adonitolivorans</name>
    <dbReference type="NCBI Taxonomy" id="1259189"/>
    <lineage>
        <taxon>Bacteria</taxon>
        <taxon>Bacillati</taxon>
        <taxon>Actinomycetota</taxon>
        <taxon>Actinomycetes</taxon>
        <taxon>Micrococcales</taxon>
        <taxon>Microbacteriaceae</taxon>
        <taxon>Cryobacterium</taxon>
    </lineage>
</organism>
<dbReference type="EMBL" id="SOFL01000048">
    <property type="protein sequence ID" value="TFB98786.1"/>
    <property type="molecule type" value="Genomic_DNA"/>
</dbReference>
<dbReference type="Proteomes" id="UP000297907">
    <property type="component" value="Unassembled WGS sequence"/>
</dbReference>
<keyword evidence="2" id="KW-1185">Reference proteome</keyword>
<gene>
    <name evidence="1" type="ORF">E3O42_14915</name>
</gene>
<protein>
    <recommendedName>
        <fullName evidence="3">DUF559 domain-containing protein</fullName>
    </recommendedName>
</protein>
<evidence type="ECO:0000313" key="1">
    <source>
        <dbReference type="EMBL" id="TFB98786.1"/>
    </source>
</evidence>
<dbReference type="InterPro" id="IPR011335">
    <property type="entry name" value="Restrct_endonuc-II-like"/>
</dbReference>
<comment type="caution">
    <text evidence="1">The sequence shown here is derived from an EMBL/GenBank/DDBJ whole genome shotgun (WGS) entry which is preliminary data.</text>
</comment>
<dbReference type="Gene3D" id="3.40.960.10">
    <property type="entry name" value="VSR Endonuclease"/>
    <property type="match status" value="1"/>
</dbReference>
<sequence length="308" mass="34251">MTARIPLPDGWADRPFRVGDAIRAGLGTSRLDGADLDRPFWGIRTPESSARGKAYVSRTEVEALCRALLVRMPRGAFFSHATAALLLGLPVPSRLVRLRPLHVGVLAPARAMDARDIVGHGLRLAPDDLVERGVLVLTGPARTWLDLAAVLTLAELVAIGDYLLYWESPIVTRGELSAALEGYSGRRGLQRARAVLPLLRTRSESPRESMLRVIIVLAGLPEPECNHSVFDANGTFLARGDLVYPGYRLFIEYQGDHHRTDRAQWRADIRRIGRLEDHGWRVLQFTDDDLQDPTALVARIRLRLRARG</sequence>
<reference evidence="1 2" key="1">
    <citation type="submission" date="2019-03" db="EMBL/GenBank/DDBJ databases">
        <title>Genomics of glacier-inhabiting Cryobacterium strains.</title>
        <authorList>
            <person name="Liu Q."/>
            <person name="Xin Y.-H."/>
        </authorList>
    </citation>
    <scope>NUCLEOTIDE SEQUENCE [LARGE SCALE GENOMIC DNA]</scope>
    <source>
        <strain evidence="1 2">RHLS22-1</strain>
    </source>
</reference>
<dbReference type="SUPFAM" id="SSF52980">
    <property type="entry name" value="Restriction endonuclease-like"/>
    <property type="match status" value="1"/>
</dbReference>
<accession>A0A4R8VZD3</accession>
<proteinExistence type="predicted"/>
<evidence type="ECO:0000313" key="2">
    <source>
        <dbReference type="Proteomes" id="UP000297907"/>
    </source>
</evidence>
<dbReference type="RefSeq" id="WP_134454693.1">
    <property type="nucleotide sequence ID" value="NZ_SOFL01000048.1"/>
</dbReference>
<name>A0A4R8VZD3_9MICO</name>
<dbReference type="OrthoDB" id="3173471at2"/>
<dbReference type="AlphaFoldDB" id="A0A4R8VZD3"/>
<evidence type="ECO:0008006" key="3">
    <source>
        <dbReference type="Google" id="ProtNLM"/>
    </source>
</evidence>